<feature type="region of interest" description="Disordered" evidence="6">
    <location>
        <begin position="1"/>
        <end position="29"/>
    </location>
</feature>
<comment type="caution">
    <text evidence="8">The sequence shown here is derived from an EMBL/GenBank/DDBJ whole genome shotgun (WGS) entry which is preliminary data.</text>
</comment>
<dbReference type="GO" id="GO:0016491">
    <property type="term" value="F:oxidoreductase activity"/>
    <property type="evidence" value="ECO:0007669"/>
    <property type="project" value="UniProtKB-KW"/>
</dbReference>
<dbReference type="InterPro" id="IPR036249">
    <property type="entry name" value="Thioredoxin-like_sf"/>
</dbReference>
<evidence type="ECO:0000256" key="4">
    <source>
        <dbReference type="ARBA" id="ARBA00023157"/>
    </source>
</evidence>
<keyword evidence="5" id="KW-0676">Redox-active center</keyword>
<keyword evidence="9" id="KW-1185">Reference proteome</keyword>
<evidence type="ECO:0000256" key="6">
    <source>
        <dbReference type="SAM" id="MobiDB-lite"/>
    </source>
</evidence>
<dbReference type="PROSITE" id="PS51352">
    <property type="entry name" value="THIOREDOXIN_2"/>
    <property type="match status" value="1"/>
</dbReference>
<dbReference type="PANTHER" id="PTHR13887:SF14">
    <property type="entry name" value="DISULFIDE BOND FORMATION PROTEIN D"/>
    <property type="match status" value="1"/>
</dbReference>
<evidence type="ECO:0000256" key="2">
    <source>
        <dbReference type="ARBA" id="ARBA00022729"/>
    </source>
</evidence>
<feature type="domain" description="Thioredoxin" evidence="7">
    <location>
        <begin position="1"/>
        <end position="150"/>
    </location>
</feature>
<evidence type="ECO:0000256" key="3">
    <source>
        <dbReference type="ARBA" id="ARBA00023002"/>
    </source>
</evidence>
<dbReference type="SUPFAM" id="SSF52833">
    <property type="entry name" value="Thioredoxin-like"/>
    <property type="match status" value="1"/>
</dbReference>
<sequence length="199" mass="22414">MQPPEPTSTALPDVSDDTPAFPAARDEVGVSIGDPEAPVVVREFADYQCPACARFAPATHKLREQYVESGQVRFVFFDLPLRMHDNARPAAMAARCAGDQSAYWPMHERLFEQQGEWDTNADPQGTFTRYAGEMGLDERRFRRCMETRLHAETIDESVGLARQLQVSSTPTVYVDNIPLSRPGWSQLQAVVERELNDRN</sequence>
<keyword evidence="2" id="KW-0732">Signal</keyword>
<gene>
    <name evidence="8" type="ORF">CF392_09175</name>
</gene>
<evidence type="ECO:0000313" key="9">
    <source>
        <dbReference type="Proteomes" id="UP000218332"/>
    </source>
</evidence>
<evidence type="ECO:0000256" key="5">
    <source>
        <dbReference type="ARBA" id="ARBA00023284"/>
    </source>
</evidence>
<name>A0A2A2I3F0_9GAMM</name>
<dbReference type="AlphaFoldDB" id="A0A2A2I3F0"/>
<dbReference type="PANTHER" id="PTHR13887">
    <property type="entry name" value="GLUTATHIONE S-TRANSFERASE KAPPA"/>
    <property type="match status" value="1"/>
</dbReference>
<comment type="similarity">
    <text evidence="1">Belongs to the thioredoxin family. DsbA subfamily.</text>
</comment>
<dbReference type="EMBL" id="NMPM01000048">
    <property type="protein sequence ID" value="PAV25836.1"/>
    <property type="molecule type" value="Genomic_DNA"/>
</dbReference>
<organism evidence="8 9">
    <name type="scientific">Tamilnaduibacter salinus</name>
    <dbReference type="NCBI Taxonomy" id="1484056"/>
    <lineage>
        <taxon>Bacteria</taxon>
        <taxon>Pseudomonadati</taxon>
        <taxon>Pseudomonadota</taxon>
        <taxon>Gammaproteobacteria</taxon>
        <taxon>Pseudomonadales</taxon>
        <taxon>Marinobacteraceae</taxon>
        <taxon>Tamilnaduibacter</taxon>
    </lineage>
</organism>
<dbReference type="Proteomes" id="UP000218332">
    <property type="component" value="Unassembled WGS sequence"/>
</dbReference>
<reference evidence="8 9" key="1">
    <citation type="submission" date="2017-07" db="EMBL/GenBank/DDBJ databases">
        <title>Tamlnaduibacter salinus (Mi-7) genome sequencing.</title>
        <authorList>
            <person name="Verma A."/>
            <person name="Krishnamurthi S."/>
        </authorList>
    </citation>
    <scope>NUCLEOTIDE SEQUENCE [LARGE SCALE GENOMIC DNA]</scope>
    <source>
        <strain evidence="8 9">Mi-7</strain>
    </source>
</reference>
<dbReference type="Pfam" id="PF13462">
    <property type="entry name" value="Thioredoxin_4"/>
    <property type="match status" value="1"/>
</dbReference>
<dbReference type="Gene3D" id="3.40.30.10">
    <property type="entry name" value="Glutaredoxin"/>
    <property type="match status" value="1"/>
</dbReference>
<evidence type="ECO:0000256" key="1">
    <source>
        <dbReference type="ARBA" id="ARBA00005791"/>
    </source>
</evidence>
<evidence type="ECO:0000313" key="8">
    <source>
        <dbReference type="EMBL" id="PAV25836.1"/>
    </source>
</evidence>
<keyword evidence="3" id="KW-0560">Oxidoreductase</keyword>
<evidence type="ECO:0000259" key="7">
    <source>
        <dbReference type="PROSITE" id="PS51352"/>
    </source>
</evidence>
<dbReference type="InterPro" id="IPR013766">
    <property type="entry name" value="Thioredoxin_domain"/>
</dbReference>
<dbReference type="InterPro" id="IPR012336">
    <property type="entry name" value="Thioredoxin-like_fold"/>
</dbReference>
<accession>A0A2A2I3F0</accession>
<protein>
    <submittedName>
        <fullName evidence="8">Disulfide bond formation protein DsbA</fullName>
    </submittedName>
</protein>
<proteinExistence type="inferred from homology"/>
<keyword evidence="4" id="KW-1015">Disulfide bond</keyword>